<keyword evidence="3" id="KW-1185">Reference proteome</keyword>
<organism evidence="2 3">
    <name type="scientific">Virgibacillus necropolis</name>
    <dbReference type="NCBI Taxonomy" id="163877"/>
    <lineage>
        <taxon>Bacteria</taxon>
        <taxon>Bacillati</taxon>
        <taxon>Bacillota</taxon>
        <taxon>Bacilli</taxon>
        <taxon>Bacillales</taxon>
        <taxon>Bacillaceae</taxon>
        <taxon>Virgibacillus</taxon>
    </lineage>
</organism>
<feature type="region of interest" description="Disordered" evidence="1">
    <location>
        <begin position="1"/>
        <end position="58"/>
    </location>
</feature>
<protein>
    <submittedName>
        <fullName evidence="2">YfhD family protein</fullName>
    </submittedName>
</protein>
<name>A0A221M794_9BACI</name>
<evidence type="ECO:0000256" key="1">
    <source>
        <dbReference type="SAM" id="MobiDB-lite"/>
    </source>
</evidence>
<gene>
    <name evidence="2" type="ORF">CFK40_00010</name>
</gene>
<reference evidence="2 3" key="1">
    <citation type="journal article" date="2003" name="Int. J. Syst. Evol. Microbiol.">
        <title>Virgibacillus carmonensis sp. nov., Virgibacillus necropolis sp. nov. and Virgibacillus picturae sp. nov., three novel species isolated from deteriorated mural paintings, transfer of the species of the genus salibacillus to Virgibacillus, as Virgibacillus marismortui comb. nov. and Virgibacillus salexigens comb. nov., and emended description of the genus Virgibacillus.</title>
        <authorList>
            <person name="Heyrman J."/>
            <person name="Logan N.A."/>
            <person name="Busse H.J."/>
            <person name="Balcaen A."/>
            <person name="Lebbe L."/>
            <person name="Rodriguez-Diaz M."/>
            <person name="Swings J."/>
            <person name="De Vos P."/>
        </authorList>
    </citation>
    <scope>NUCLEOTIDE SEQUENCE [LARGE SCALE GENOMIC DNA]</scope>
    <source>
        <strain evidence="2 3">LMG 19488</strain>
    </source>
</reference>
<evidence type="ECO:0000313" key="2">
    <source>
        <dbReference type="EMBL" id="ASN03517.1"/>
    </source>
</evidence>
<dbReference type="InterPro" id="IPR025435">
    <property type="entry name" value="YfhD-like"/>
</dbReference>
<dbReference type="Pfam" id="PF14151">
    <property type="entry name" value="YfhD"/>
    <property type="match status" value="1"/>
</dbReference>
<dbReference type="OrthoDB" id="2973490at2"/>
<dbReference type="Proteomes" id="UP000204391">
    <property type="component" value="Chromosome"/>
</dbReference>
<proteinExistence type="predicted"/>
<dbReference type="KEGG" id="vne:CFK40_00010"/>
<evidence type="ECO:0000313" key="3">
    <source>
        <dbReference type="Proteomes" id="UP000204391"/>
    </source>
</evidence>
<dbReference type="EMBL" id="CP022437">
    <property type="protein sequence ID" value="ASN03517.1"/>
    <property type="molecule type" value="Genomic_DNA"/>
</dbReference>
<sequence>MGRDEHNHSKGRNRLAQTPKSNLKTDGRDVEFIEEFADNADKEAQERSQAADQRAKKK</sequence>
<dbReference type="AlphaFoldDB" id="A0A221M794"/>
<accession>A0A221M794</accession>